<evidence type="ECO:0000313" key="2">
    <source>
        <dbReference type="EMBL" id="SEI19809.1"/>
    </source>
</evidence>
<dbReference type="Proteomes" id="UP000183063">
    <property type="component" value="Unassembled WGS sequence"/>
</dbReference>
<dbReference type="Proteomes" id="UP000198939">
    <property type="component" value="Unassembled WGS sequence"/>
</dbReference>
<evidence type="ECO:0000313" key="4">
    <source>
        <dbReference type="Proteomes" id="UP000183063"/>
    </source>
</evidence>
<evidence type="ECO:0000313" key="5">
    <source>
        <dbReference type="Proteomes" id="UP000198939"/>
    </source>
</evidence>
<keyword evidence="1" id="KW-0732">Signal</keyword>
<evidence type="ECO:0000256" key="1">
    <source>
        <dbReference type="SAM" id="SignalP"/>
    </source>
</evidence>
<accession>A0A1H8VXQ0</accession>
<sequence>MKFVAYSLAAFLAASSAFAASKAAPAVPACSYKIGDQATFIKPADYLSVAKANQQKLGAEKGEFETTKDYNNRVAAAQKSLAIKPVLLEHPADYDKPDSGVTYIADEQHFRFFVGAFIGMLTGFDYRYMDKVVLQQTQKSMDSYVASNAYGNQKSVERSVWDLIAIKSWKTFPKSIYWKLPKKDNEEGYSVYIPVPLEQAKTFRIGLKAGIEFLPKPPYFSTDTDRVHPKMDWPIDITYNVEQFDGVVLCAVIADKDGKVVKTVQPLIQ</sequence>
<keyword evidence="5" id="KW-1185">Reference proteome</keyword>
<gene>
    <name evidence="2" type="ORF">RTCCBAU85039_6246</name>
    <name evidence="3" type="ORF">SAMN05216228_10492</name>
</gene>
<feature type="chain" id="PRO_5030029929" evidence="1">
    <location>
        <begin position="20"/>
        <end position="269"/>
    </location>
</feature>
<dbReference type="EMBL" id="FNXB01000060">
    <property type="protein sequence ID" value="SEI19809.1"/>
    <property type="molecule type" value="Genomic_DNA"/>
</dbReference>
<reference evidence="4" key="3">
    <citation type="submission" date="2016-10" db="EMBL/GenBank/DDBJ databases">
        <authorList>
            <person name="Wibberg D."/>
        </authorList>
    </citation>
    <scope>NUCLEOTIDE SEQUENCE [LARGE SCALE GENOMIC DNA]</scope>
</reference>
<reference evidence="3 5" key="2">
    <citation type="submission" date="2016-10" db="EMBL/GenBank/DDBJ databases">
        <authorList>
            <person name="Varghese N."/>
            <person name="Submissions S."/>
        </authorList>
    </citation>
    <scope>NUCLEOTIDE SEQUENCE [LARGE SCALE GENOMIC DNA]</scope>
    <source>
        <strain evidence="3 5">CGMCC 1.7071</strain>
    </source>
</reference>
<dbReference type="EMBL" id="FOCV01000049">
    <property type="protein sequence ID" value="SEP20125.1"/>
    <property type="molecule type" value="Genomic_DNA"/>
</dbReference>
<dbReference type="AlphaFoldDB" id="A0A1H8VXQ0"/>
<evidence type="ECO:0000313" key="3">
    <source>
        <dbReference type="EMBL" id="SEP20125.1"/>
    </source>
</evidence>
<protein>
    <submittedName>
        <fullName evidence="2">Uncharacterized protein</fullName>
    </submittedName>
</protein>
<name>A0A1H8VXQ0_9HYPH</name>
<organism evidence="2 4">
    <name type="scientific">Rhizobium tibeticum</name>
    <dbReference type="NCBI Taxonomy" id="501024"/>
    <lineage>
        <taxon>Bacteria</taxon>
        <taxon>Pseudomonadati</taxon>
        <taxon>Pseudomonadota</taxon>
        <taxon>Alphaproteobacteria</taxon>
        <taxon>Hyphomicrobiales</taxon>
        <taxon>Rhizobiaceae</taxon>
        <taxon>Rhizobium/Agrobacterium group</taxon>
        <taxon>Rhizobium</taxon>
    </lineage>
</organism>
<reference evidence="2" key="1">
    <citation type="submission" date="2016-10" db="EMBL/GenBank/DDBJ databases">
        <authorList>
            <person name="de Groot N.N."/>
        </authorList>
    </citation>
    <scope>NUCLEOTIDE SEQUENCE [LARGE SCALE GENOMIC DNA]</scope>
    <source>
        <strain evidence="2">CCBAU85039</strain>
    </source>
</reference>
<dbReference type="OrthoDB" id="8703332at2"/>
<dbReference type="RefSeq" id="WP_072381513.1">
    <property type="nucleotide sequence ID" value="NZ_FNXB01000060.1"/>
</dbReference>
<feature type="signal peptide" evidence="1">
    <location>
        <begin position="1"/>
        <end position="19"/>
    </location>
</feature>
<proteinExistence type="predicted"/>